<feature type="transmembrane region" description="Helical" evidence="1">
    <location>
        <begin position="103"/>
        <end position="121"/>
    </location>
</feature>
<dbReference type="RefSeq" id="WP_129300650.1">
    <property type="nucleotide sequence ID" value="NZ_CP107523.1"/>
</dbReference>
<reference evidence="2 4" key="1">
    <citation type="submission" date="2017-01" db="EMBL/GenBank/DDBJ databases">
        <title>Lactobacillus chiayiensis sp. nov., a lactic acid bacterium isolated from compost.</title>
        <authorList>
            <person name="Huang C.-H."/>
        </authorList>
    </citation>
    <scope>NUCLEOTIDE SEQUENCE [LARGE SCALE GENOMIC DNA]</scope>
    <source>
        <strain evidence="4">chh01</strain>
        <strain evidence="2">Chh01</strain>
    </source>
</reference>
<evidence type="ECO:0000313" key="5">
    <source>
        <dbReference type="Proteomes" id="UP001164790"/>
    </source>
</evidence>
<evidence type="ECO:0000313" key="4">
    <source>
        <dbReference type="Proteomes" id="UP000290475"/>
    </source>
</evidence>
<keyword evidence="1" id="KW-1133">Transmembrane helix</keyword>
<name>A0A4Q1UG29_9LACO</name>
<dbReference type="Proteomes" id="UP000290475">
    <property type="component" value="Unassembled WGS sequence"/>
</dbReference>
<gene>
    <name evidence="2" type="ORF">BVJ53_00405</name>
    <name evidence="3" type="ORF">OFW50_12825</name>
</gene>
<evidence type="ECO:0000256" key="1">
    <source>
        <dbReference type="SAM" id="Phobius"/>
    </source>
</evidence>
<organism evidence="2 4">
    <name type="scientific">Lacticaseibacillus chiayiensis</name>
    <dbReference type="NCBI Taxonomy" id="2100821"/>
    <lineage>
        <taxon>Bacteria</taxon>
        <taxon>Bacillati</taxon>
        <taxon>Bacillota</taxon>
        <taxon>Bacilli</taxon>
        <taxon>Lactobacillales</taxon>
        <taxon>Lactobacillaceae</taxon>
        <taxon>Lacticaseibacillus</taxon>
    </lineage>
</organism>
<proteinExistence type="predicted"/>
<sequence length="131" mass="14892">MIILQRPKSPMRSNAPTLVFVNGQPVGSVYEGLALKLDLKKGDQIRLVQSLINRSKVYTIIQTNARYTIQPNRHGILLMTLMILAMFLLPQALQHFIDFSQNTISVIIFGIFLLLQLGLTYRQGLELRRIA</sequence>
<dbReference type="Proteomes" id="UP001164790">
    <property type="component" value="Chromosome"/>
</dbReference>
<evidence type="ECO:0000313" key="2">
    <source>
        <dbReference type="EMBL" id="RXT30711.1"/>
    </source>
</evidence>
<keyword evidence="5" id="KW-1185">Reference proteome</keyword>
<keyword evidence="1" id="KW-0812">Transmembrane</keyword>
<dbReference type="EMBL" id="MSSM01000001">
    <property type="protein sequence ID" value="RXT30711.1"/>
    <property type="molecule type" value="Genomic_DNA"/>
</dbReference>
<reference evidence="3" key="2">
    <citation type="submission" date="2022-10" db="EMBL/GenBank/DDBJ databases">
        <title>Comparative genomic analysis and in-vitro probiotic properties of the potential probiotic L. chiayiensis AACE 3.</title>
        <authorList>
            <person name="Kang X."/>
        </authorList>
    </citation>
    <scope>NUCLEOTIDE SEQUENCE</scope>
    <source>
        <strain evidence="3">AACE 3</strain>
    </source>
</reference>
<evidence type="ECO:0000313" key="3">
    <source>
        <dbReference type="EMBL" id="UYN56330.1"/>
    </source>
</evidence>
<accession>A0A4Q1UG29</accession>
<keyword evidence="1" id="KW-0472">Membrane</keyword>
<dbReference type="AlphaFoldDB" id="A0A4Q1UG29"/>
<feature type="transmembrane region" description="Helical" evidence="1">
    <location>
        <begin position="76"/>
        <end position="97"/>
    </location>
</feature>
<dbReference type="EMBL" id="CP107523">
    <property type="protein sequence ID" value="UYN56330.1"/>
    <property type="molecule type" value="Genomic_DNA"/>
</dbReference>
<protein>
    <submittedName>
        <fullName evidence="2">Uncharacterized protein</fullName>
    </submittedName>
</protein>